<dbReference type="Pfam" id="PF17996">
    <property type="entry name" value="CE2_N"/>
    <property type="match status" value="1"/>
</dbReference>
<evidence type="ECO:0000313" key="5">
    <source>
        <dbReference type="Proteomes" id="UP001255185"/>
    </source>
</evidence>
<dbReference type="CDD" id="cd01831">
    <property type="entry name" value="Endoglucanase_E_like"/>
    <property type="match status" value="1"/>
</dbReference>
<dbReference type="Proteomes" id="UP001255185">
    <property type="component" value="Unassembled WGS sequence"/>
</dbReference>
<evidence type="ECO:0000256" key="1">
    <source>
        <dbReference type="SAM" id="SignalP"/>
    </source>
</evidence>
<dbReference type="InterPro" id="IPR013830">
    <property type="entry name" value="SGNH_hydro"/>
</dbReference>
<dbReference type="InterPro" id="IPR037461">
    <property type="entry name" value="CtCE2-like_dom"/>
</dbReference>
<accession>A0ABU1TJE6</accession>
<dbReference type="InterPro" id="IPR040794">
    <property type="entry name" value="CE2_N"/>
</dbReference>
<evidence type="ECO:0000259" key="3">
    <source>
        <dbReference type="Pfam" id="PF17996"/>
    </source>
</evidence>
<sequence length="359" mass="40175">MQFIKKALLFLFLIASSISFSQIKDTDVLFYIPQGRTEKIADNGIVLISSASSITFSFTGNSCEIALQSVNENGHHAYVSLELDGKYIGRLRVENQLKKYPIKVASGKRHTLKIFKATEASTGGILFNGATAKLIPTSIKEKKRIEFIGNSITCGMGADVIEIPCGQGEWFDQHNAYMAYGPVLSRNLDVDFQLSSVSGMGMYRNWNDETEPVMPNVYGNLHLNNDASKPYDFNFKPDIISIALGTNDFSEGDGAKMRQPFSADKFVSNYVSFVRMLYKHNPNVQIVVVNSPMINGEKDKVFTDCLEKIKDSFKNESFKPIQIFKFKAVTPHGCTSHPDAEDHKIMASQYEPFLKKLLK</sequence>
<dbReference type="Gene3D" id="3.40.50.1110">
    <property type="entry name" value="SGNH hydrolase"/>
    <property type="match status" value="1"/>
</dbReference>
<gene>
    <name evidence="4" type="ORF">J2X31_000058</name>
</gene>
<feature type="chain" id="PRO_5047533149" evidence="1">
    <location>
        <begin position="22"/>
        <end position="359"/>
    </location>
</feature>
<proteinExistence type="predicted"/>
<feature type="domain" description="Carbohydrate esterase 2 N-terminal" evidence="3">
    <location>
        <begin position="35"/>
        <end position="132"/>
    </location>
</feature>
<dbReference type="Pfam" id="PF13472">
    <property type="entry name" value="Lipase_GDSL_2"/>
    <property type="match status" value="1"/>
</dbReference>
<comment type="caution">
    <text evidence="4">The sequence shown here is derived from an EMBL/GenBank/DDBJ whole genome shotgun (WGS) entry which is preliminary data.</text>
</comment>
<dbReference type="RefSeq" id="WP_310023499.1">
    <property type="nucleotide sequence ID" value="NZ_JAVDVI010000001.1"/>
</dbReference>
<reference evidence="4 5" key="1">
    <citation type="submission" date="2023-07" db="EMBL/GenBank/DDBJ databases">
        <title>Sorghum-associated microbial communities from plants grown in Nebraska, USA.</title>
        <authorList>
            <person name="Schachtman D."/>
        </authorList>
    </citation>
    <scope>NUCLEOTIDE SEQUENCE [LARGE SCALE GENOMIC DNA]</scope>
    <source>
        <strain evidence="4 5">3773</strain>
    </source>
</reference>
<keyword evidence="5" id="KW-1185">Reference proteome</keyword>
<name>A0ABU1TJE6_9FLAO</name>
<dbReference type="InterPro" id="IPR052762">
    <property type="entry name" value="PCW_deacetylase/CE"/>
</dbReference>
<organism evidence="4 5">
    <name type="scientific">Flavobacterium arsenatis</name>
    <dbReference type="NCBI Taxonomy" id="1484332"/>
    <lineage>
        <taxon>Bacteria</taxon>
        <taxon>Pseudomonadati</taxon>
        <taxon>Bacteroidota</taxon>
        <taxon>Flavobacteriia</taxon>
        <taxon>Flavobacteriales</taxon>
        <taxon>Flavobacteriaceae</taxon>
        <taxon>Flavobacterium</taxon>
    </lineage>
</organism>
<dbReference type="Gene3D" id="2.60.120.260">
    <property type="entry name" value="Galactose-binding domain-like"/>
    <property type="match status" value="1"/>
</dbReference>
<evidence type="ECO:0000313" key="4">
    <source>
        <dbReference type="EMBL" id="MDR6966065.1"/>
    </source>
</evidence>
<dbReference type="PANTHER" id="PTHR37834">
    <property type="entry name" value="GDSL-LIKE LIPASE/ACYLHYDROLASE DOMAIN PROTEIN (AFU_ORTHOLOGUE AFUA_2G00620)"/>
    <property type="match status" value="1"/>
</dbReference>
<feature type="domain" description="SGNH hydrolase-type esterase" evidence="2">
    <location>
        <begin position="147"/>
        <end position="292"/>
    </location>
</feature>
<feature type="signal peptide" evidence="1">
    <location>
        <begin position="1"/>
        <end position="21"/>
    </location>
</feature>
<dbReference type="PANTHER" id="PTHR37834:SF2">
    <property type="entry name" value="ESTERASE, SGNH HYDROLASE-TYPE"/>
    <property type="match status" value="1"/>
</dbReference>
<dbReference type="SUPFAM" id="SSF52266">
    <property type="entry name" value="SGNH hydrolase"/>
    <property type="match status" value="1"/>
</dbReference>
<dbReference type="EMBL" id="JAVDVI010000001">
    <property type="protein sequence ID" value="MDR6966065.1"/>
    <property type="molecule type" value="Genomic_DNA"/>
</dbReference>
<protein>
    <submittedName>
        <fullName evidence="4">Lysophospholipase L1-like esterase</fullName>
    </submittedName>
</protein>
<keyword evidence="1" id="KW-0732">Signal</keyword>
<dbReference type="InterPro" id="IPR036514">
    <property type="entry name" value="SGNH_hydro_sf"/>
</dbReference>
<evidence type="ECO:0000259" key="2">
    <source>
        <dbReference type="Pfam" id="PF13472"/>
    </source>
</evidence>